<dbReference type="OrthoDB" id="3258324at2759"/>
<evidence type="ECO:0000313" key="1">
    <source>
        <dbReference type="EMBL" id="KIP05426.1"/>
    </source>
</evidence>
<protein>
    <recommendedName>
        <fullName evidence="3">F-box domain-containing protein</fullName>
    </recommendedName>
</protein>
<sequence>MLTPSSTTFFCSQPAPRASNGGPRLPLLKFVKSMRTRLRLHRKPSSRHPLSSTLPYLPPEVWGVVIRHACLRDLAILELAPNLSIYSDHHSVQRSLYDDGPDPRCSPEAILKLVANPKLRRLSWTSYGDAPFQQRMTPLLTNLAVHLEYLELSSCSPNFRSIFAQPSDSLRTRMDVRLPSLRALKVSLDNNTFAVLSSWDMPRLTSLSVLSSDFSYTGPGFASFFEAHGVKLTQLELGHSSSLIEEHYLTAPHRPGPPTPVPLAKWCPNLREFICSADAEWHWQSPDWIAAHILLAAHPRVELIGVRDLDARLRDDPDGYSREPYLALLELLASLLRRDAFPALRFVRDMSLESHRIRSVRPPPRVAQFWERVIERCGERAVWLEDCFGVNVTRRTLLRAQHTWG</sequence>
<dbReference type="HOGENOM" id="CLU_011073_0_0_1"/>
<proteinExistence type="predicted"/>
<evidence type="ECO:0000313" key="2">
    <source>
        <dbReference type="Proteomes" id="UP000053257"/>
    </source>
</evidence>
<dbReference type="EMBL" id="KN840544">
    <property type="protein sequence ID" value="KIP05426.1"/>
    <property type="molecule type" value="Genomic_DNA"/>
</dbReference>
<dbReference type="InterPro" id="IPR032675">
    <property type="entry name" value="LRR_dom_sf"/>
</dbReference>
<evidence type="ECO:0008006" key="3">
    <source>
        <dbReference type="Google" id="ProtNLM"/>
    </source>
</evidence>
<dbReference type="Proteomes" id="UP000053257">
    <property type="component" value="Unassembled WGS sequence"/>
</dbReference>
<name>A0A0C3RVQ1_PHLG1</name>
<dbReference type="AlphaFoldDB" id="A0A0C3RVQ1"/>
<reference evidence="1 2" key="1">
    <citation type="journal article" date="2014" name="PLoS Genet.">
        <title>Analysis of the Phlebiopsis gigantea genome, transcriptome and secretome provides insight into its pioneer colonization strategies of wood.</title>
        <authorList>
            <person name="Hori C."/>
            <person name="Ishida T."/>
            <person name="Igarashi K."/>
            <person name="Samejima M."/>
            <person name="Suzuki H."/>
            <person name="Master E."/>
            <person name="Ferreira P."/>
            <person name="Ruiz-Duenas F.J."/>
            <person name="Held B."/>
            <person name="Canessa P."/>
            <person name="Larrondo L.F."/>
            <person name="Schmoll M."/>
            <person name="Druzhinina I.S."/>
            <person name="Kubicek C.P."/>
            <person name="Gaskell J.A."/>
            <person name="Kersten P."/>
            <person name="St John F."/>
            <person name="Glasner J."/>
            <person name="Sabat G."/>
            <person name="Splinter BonDurant S."/>
            <person name="Syed K."/>
            <person name="Yadav J."/>
            <person name="Mgbeahuruike A.C."/>
            <person name="Kovalchuk A."/>
            <person name="Asiegbu F.O."/>
            <person name="Lackner G."/>
            <person name="Hoffmeister D."/>
            <person name="Rencoret J."/>
            <person name="Gutierrez A."/>
            <person name="Sun H."/>
            <person name="Lindquist E."/>
            <person name="Barry K."/>
            <person name="Riley R."/>
            <person name="Grigoriev I.V."/>
            <person name="Henrissat B."/>
            <person name="Kues U."/>
            <person name="Berka R.M."/>
            <person name="Martinez A.T."/>
            <person name="Covert S.F."/>
            <person name="Blanchette R.A."/>
            <person name="Cullen D."/>
        </authorList>
    </citation>
    <scope>NUCLEOTIDE SEQUENCE [LARGE SCALE GENOMIC DNA]</scope>
    <source>
        <strain evidence="1 2">11061_1 CR5-6</strain>
    </source>
</reference>
<gene>
    <name evidence="1" type="ORF">PHLGIDRAFT_152532</name>
</gene>
<accession>A0A0C3RVQ1</accession>
<keyword evidence="2" id="KW-1185">Reference proteome</keyword>
<dbReference type="Gene3D" id="3.80.10.10">
    <property type="entry name" value="Ribonuclease Inhibitor"/>
    <property type="match status" value="1"/>
</dbReference>
<organism evidence="1 2">
    <name type="scientific">Phlebiopsis gigantea (strain 11061_1 CR5-6)</name>
    <name type="common">White-rot fungus</name>
    <name type="synonym">Peniophora gigantea</name>
    <dbReference type="NCBI Taxonomy" id="745531"/>
    <lineage>
        <taxon>Eukaryota</taxon>
        <taxon>Fungi</taxon>
        <taxon>Dikarya</taxon>
        <taxon>Basidiomycota</taxon>
        <taxon>Agaricomycotina</taxon>
        <taxon>Agaricomycetes</taxon>
        <taxon>Polyporales</taxon>
        <taxon>Phanerochaetaceae</taxon>
        <taxon>Phlebiopsis</taxon>
    </lineage>
</organism>
<dbReference type="SUPFAM" id="SSF52047">
    <property type="entry name" value="RNI-like"/>
    <property type="match status" value="1"/>
</dbReference>